<comment type="subcellular location">
    <subcellularLocation>
        <location evidence="1">Membrane</location>
        <topology evidence="1">Multi-pass membrane protein</topology>
    </subcellularLocation>
</comment>
<evidence type="ECO:0000313" key="9">
    <source>
        <dbReference type="Proteomes" id="UP000622547"/>
    </source>
</evidence>
<reference evidence="8 9" key="1">
    <citation type="submission" date="2021-01" db="EMBL/GenBank/DDBJ databases">
        <title>Whole genome shotgun sequence of Planotetraspora phitsanulokensis NBRC 104273.</title>
        <authorList>
            <person name="Komaki H."/>
            <person name="Tamura T."/>
        </authorList>
    </citation>
    <scope>NUCLEOTIDE SEQUENCE [LARGE SCALE GENOMIC DNA]</scope>
    <source>
        <strain evidence="8 9">NBRC 104273</strain>
    </source>
</reference>
<evidence type="ECO:0000256" key="7">
    <source>
        <dbReference type="SAM" id="Phobius"/>
    </source>
</evidence>
<dbReference type="PANTHER" id="PTHR31123:SF1">
    <property type="entry name" value="ACCUMULATION OF DYADS PROTEIN 2-RELATED"/>
    <property type="match status" value="1"/>
</dbReference>
<dbReference type="AlphaFoldDB" id="A0A8J3XH27"/>
<proteinExistence type="inferred from homology"/>
<comment type="similarity">
    <text evidence="2">Belongs to the acetate uptake transporter (AceTr) (TC 2.A.96) family.</text>
</comment>
<name>A0A8J3XH27_9ACTN</name>
<keyword evidence="4 7" id="KW-1133">Transmembrane helix</keyword>
<evidence type="ECO:0000256" key="1">
    <source>
        <dbReference type="ARBA" id="ARBA00004141"/>
    </source>
</evidence>
<evidence type="ECO:0008006" key="10">
    <source>
        <dbReference type="Google" id="ProtNLM"/>
    </source>
</evidence>
<sequence length="267" mass="28491">MTESREHGPYSGPAGAEGQRTGSTRSELDTDEREFSFWQDRTRVFLQPIAAPSILGYFAFATATMMVGAWMARWYGTILTPVILFPFLLTAGLAQLMAATWSYRARDGLATAVHGMWGAFWFAFGLMFMLVALGAFPIALAPRIGVANPSFAFWFIALCLITGLCALAATARNLGLAVLLILLAVGSGFAAAGFFSGASWLVIIAGWLFVASAAAALYVAGAMLLEGSFGRTILPLGHYTAAANVPGRKVTRPLEYKYGQPGVKIGQ</sequence>
<evidence type="ECO:0000313" key="8">
    <source>
        <dbReference type="EMBL" id="GII36123.1"/>
    </source>
</evidence>
<feature type="transmembrane region" description="Helical" evidence="7">
    <location>
        <begin position="176"/>
        <end position="195"/>
    </location>
</feature>
<dbReference type="Pfam" id="PF01184">
    <property type="entry name" value="Gpr1_Fun34_YaaH"/>
    <property type="match status" value="1"/>
</dbReference>
<evidence type="ECO:0000256" key="2">
    <source>
        <dbReference type="ARBA" id="ARBA00005587"/>
    </source>
</evidence>
<keyword evidence="5 7" id="KW-0472">Membrane</keyword>
<dbReference type="GO" id="GO:0005886">
    <property type="term" value="C:plasma membrane"/>
    <property type="evidence" value="ECO:0007669"/>
    <property type="project" value="TreeGrafter"/>
</dbReference>
<dbReference type="GO" id="GO:0015123">
    <property type="term" value="F:acetate transmembrane transporter activity"/>
    <property type="evidence" value="ECO:0007669"/>
    <property type="project" value="TreeGrafter"/>
</dbReference>
<dbReference type="InterPro" id="IPR000791">
    <property type="entry name" value="Gpr1/Fun34/SatP-like"/>
</dbReference>
<evidence type="ECO:0000256" key="6">
    <source>
        <dbReference type="SAM" id="MobiDB-lite"/>
    </source>
</evidence>
<dbReference type="PANTHER" id="PTHR31123">
    <property type="entry name" value="ACCUMULATION OF DYADS PROTEIN 2-RELATED"/>
    <property type="match status" value="1"/>
</dbReference>
<feature type="transmembrane region" description="Helical" evidence="7">
    <location>
        <begin position="119"/>
        <end position="139"/>
    </location>
</feature>
<keyword evidence="9" id="KW-1185">Reference proteome</keyword>
<accession>A0A8J3XH27</accession>
<protein>
    <recommendedName>
        <fullName evidence="10">GPR1/FUN34/yaaH family protein</fullName>
    </recommendedName>
</protein>
<evidence type="ECO:0000256" key="4">
    <source>
        <dbReference type="ARBA" id="ARBA00022989"/>
    </source>
</evidence>
<keyword evidence="3 7" id="KW-0812">Transmembrane</keyword>
<organism evidence="8 9">
    <name type="scientific">Planotetraspora phitsanulokensis</name>
    <dbReference type="NCBI Taxonomy" id="575192"/>
    <lineage>
        <taxon>Bacteria</taxon>
        <taxon>Bacillati</taxon>
        <taxon>Actinomycetota</taxon>
        <taxon>Actinomycetes</taxon>
        <taxon>Streptosporangiales</taxon>
        <taxon>Streptosporangiaceae</taxon>
        <taxon>Planotetraspora</taxon>
    </lineage>
</organism>
<dbReference type="Proteomes" id="UP000622547">
    <property type="component" value="Unassembled WGS sequence"/>
</dbReference>
<feature type="transmembrane region" description="Helical" evidence="7">
    <location>
        <begin position="49"/>
        <end position="72"/>
    </location>
</feature>
<feature type="transmembrane region" description="Helical" evidence="7">
    <location>
        <begin position="78"/>
        <end position="98"/>
    </location>
</feature>
<evidence type="ECO:0000256" key="3">
    <source>
        <dbReference type="ARBA" id="ARBA00022692"/>
    </source>
</evidence>
<feature type="region of interest" description="Disordered" evidence="6">
    <location>
        <begin position="1"/>
        <end position="29"/>
    </location>
</feature>
<dbReference type="InterPro" id="IPR051633">
    <property type="entry name" value="AceTr"/>
</dbReference>
<feature type="transmembrane region" description="Helical" evidence="7">
    <location>
        <begin position="201"/>
        <end position="225"/>
    </location>
</feature>
<dbReference type="RefSeq" id="WP_204071821.1">
    <property type="nucleotide sequence ID" value="NZ_BAABHI010000012.1"/>
</dbReference>
<dbReference type="EMBL" id="BOOP01000003">
    <property type="protein sequence ID" value="GII36123.1"/>
    <property type="molecule type" value="Genomic_DNA"/>
</dbReference>
<comment type="caution">
    <text evidence="8">The sequence shown here is derived from an EMBL/GenBank/DDBJ whole genome shotgun (WGS) entry which is preliminary data.</text>
</comment>
<evidence type="ECO:0000256" key="5">
    <source>
        <dbReference type="ARBA" id="ARBA00023136"/>
    </source>
</evidence>
<gene>
    <name evidence="8" type="ORF">Pph01_11260</name>
</gene>
<feature type="transmembrane region" description="Helical" evidence="7">
    <location>
        <begin position="151"/>
        <end position="169"/>
    </location>
</feature>